<evidence type="ECO:0000313" key="15">
    <source>
        <dbReference type="EMBL" id="AXF86475.1"/>
    </source>
</evidence>
<feature type="compositionally biased region" description="Basic and acidic residues" evidence="12">
    <location>
        <begin position="191"/>
        <end position="212"/>
    </location>
</feature>
<organism evidence="15 16">
    <name type="scientific">Ephemeroptericola cinctiostellae</name>
    <dbReference type="NCBI Taxonomy" id="2268024"/>
    <lineage>
        <taxon>Bacteria</taxon>
        <taxon>Pseudomonadati</taxon>
        <taxon>Pseudomonadota</taxon>
        <taxon>Betaproteobacteria</taxon>
        <taxon>Burkholderiales</taxon>
        <taxon>Burkholderiaceae</taxon>
        <taxon>Ephemeroptericola</taxon>
    </lineage>
</organism>
<dbReference type="GO" id="GO:0046872">
    <property type="term" value="F:metal ion binding"/>
    <property type="evidence" value="ECO:0007669"/>
    <property type="project" value="UniProtKB-KW"/>
</dbReference>
<dbReference type="AlphaFoldDB" id="A0A345DDN7"/>
<feature type="domain" description="4Fe-4S ferredoxin-type" evidence="13">
    <location>
        <begin position="94"/>
        <end position="123"/>
    </location>
</feature>
<dbReference type="InterPro" id="IPR050294">
    <property type="entry name" value="RnfB_subfamily"/>
</dbReference>
<dbReference type="PROSITE" id="PS51656">
    <property type="entry name" value="4FE4S"/>
    <property type="match status" value="1"/>
</dbReference>
<dbReference type="InterPro" id="IPR017900">
    <property type="entry name" value="4Fe4S_Fe_S_CS"/>
</dbReference>
<dbReference type="Pfam" id="PF04060">
    <property type="entry name" value="FeS"/>
    <property type="match status" value="1"/>
</dbReference>
<evidence type="ECO:0000256" key="5">
    <source>
        <dbReference type="ARBA" id="ARBA00022723"/>
    </source>
</evidence>
<dbReference type="InterPro" id="IPR010207">
    <property type="entry name" value="Elect_transpt_cplx_RnfB/RsxB"/>
</dbReference>
<dbReference type="KEGG" id="hyf:DTO96_102229"/>
<evidence type="ECO:0000256" key="2">
    <source>
        <dbReference type="ARBA" id="ARBA00022475"/>
    </source>
</evidence>
<keyword evidence="7" id="KW-1278">Translocase</keyword>
<evidence type="ECO:0000256" key="10">
    <source>
        <dbReference type="ARBA" id="ARBA00023014"/>
    </source>
</evidence>
<keyword evidence="11" id="KW-0472">Membrane</keyword>
<keyword evidence="10" id="KW-0411">Iron-sulfur</keyword>
<accession>A0A345DDN7</accession>
<dbReference type="EMBL" id="CP031124">
    <property type="protein sequence ID" value="AXF86475.1"/>
    <property type="molecule type" value="Genomic_DNA"/>
</dbReference>
<keyword evidence="8" id="KW-0249">Electron transport</keyword>
<evidence type="ECO:0000256" key="1">
    <source>
        <dbReference type="ARBA" id="ARBA00022448"/>
    </source>
</evidence>
<feature type="domain" description="4Fe-4S ferredoxin-type" evidence="13">
    <location>
        <begin position="124"/>
        <end position="153"/>
    </location>
</feature>
<keyword evidence="3" id="KW-0004">4Fe-4S</keyword>
<dbReference type="PROSITE" id="PS51379">
    <property type="entry name" value="4FE4S_FER_2"/>
    <property type="match status" value="2"/>
</dbReference>
<dbReference type="PANTHER" id="PTHR42859:SF3">
    <property type="entry name" value="ION-TRANSLOCATING OXIDOREDUCTASE COMPLEX SUBUNIT B"/>
    <property type="match status" value="1"/>
</dbReference>
<keyword evidence="1" id="KW-0813">Transport</keyword>
<dbReference type="GO" id="GO:0009055">
    <property type="term" value="F:electron transfer activity"/>
    <property type="evidence" value="ECO:0007669"/>
    <property type="project" value="InterPro"/>
</dbReference>
<keyword evidence="2" id="KW-1003">Cell membrane</keyword>
<dbReference type="Gene3D" id="3.30.70.20">
    <property type="match status" value="1"/>
</dbReference>
<evidence type="ECO:0000259" key="14">
    <source>
        <dbReference type="PROSITE" id="PS51656"/>
    </source>
</evidence>
<evidence type="ECO:0000313" key="16">
    <source>
        <dbReference type="Proteomes" id="UP000252182"/>
    </source>
</evidence>
<proteinExistence type="predicted"/>
<gene>
    <name evidence="15" type="primary">rsxB</name>
    <name evidence="15" type="ORF">DTO96_102229</name>
</gene>
<evidence type="ECO:0000256" key="9">
    <source>
        <dbReference type="ARBA" id="ARBA00023004"/>
    </source>
</evidence>
<keyword evidence="4" id="KW-0997">Cell inner membrane</keyword>
<sequence length="229" mass="25231">MNQNKTAIMPDNHNEPTLTLEQLANRINDVLPQTQCTQCGYTGCAPYARAIVFDHVDINQCPPGGAAGIALLSSITARPILPLNPDNGFEMPRHEAKIIEADCIGCTKCIQACPVDAIMGTSKHMHTVLTDLCTGCGLCVPPCPVDCIEMPLAQDTGWSATQAQHARIQFEFRTMRLVREKNELNAHRLEKSHAKHQLQHDQNHHETDDTSKKQAIVAAALARARARRQ</sequence>
<keyword evidence="6" id="KW-0677">Repeat</keyword>
<dbReference type="Pfam" id="PF14697">
    <property type="entry name" value="Fer4_21"/>
    <property type="match status" value="1"/>
</dbReference>
<dbReference type="Proteomes" id="UP000252182">
    <property type="component" value="Chromosome"/>
</dbReference>
<evidence type="ECO:0000256" key="4">
    <source>
        <dbReference type="ARBA" id="ARBA00022519"/>
    </source>
</evidence>
<protein>
    <submittedName>
        <fullName evidence="15">Electron transport complex subunit RsxB</fullName>
    </submittedName>
</protein>
<dbReference type="PROSITE" id="PS00198">
    <property type="entry name" value="4FE4S_FER_1"/>
    <property type="match status" value="1"/>
</dbReference>
<feature type="region of interest" description="Disordered" evidence="12">
    <location>
        <begin position="191"/>
        <end position="221"/>
    </location>
</feature>
<evidence type="ECO:0000256" key="8">
    <source>
        <dbReference type="ARBA" id="ARBA00022982"/>
    </source>
</evidence>
<evidence type="ECO:0000259" key="13">
    <source>
        <dbReference type="PROSITE" id="PS51379"/>
    </source>
</evidence>
<feature type="domain" description="4Fe-4S" evidence="14">
    <location>
        <begin position="19"/>
        <end position="78"/>
    </location>
</feature>
<keyword evidence="5" id="KW-0479">Metal-binding</keyword>
<evidence type="ECO:0000256" key="3">
    <source>
        <dbReference type="ARBA" id="ARBA00022485"/>
    </source>
</evidence>
<dbReference type="RefSeq" id="WP_225972499.1">
    <property type="nucleotide sequence ID" value="NZ_CP031124.1"/>
</dbReference>
<evidence type="ECO:0000256" key="6">
    <source>
        <dbReference type="ARBA" id="ARBA00022737"/>
    </source>
</evidence>
<dbReference type="PANTHER" id="PTHR42859">
    <property type="entry name" value="OXIDOREDUCTASE"/>
    <property type="match status" value="1"/>
</dbReference>
<dbReference type="NCBIfam" id="TIGR01944">
    <property type="entry name" value="rnfB"/>
    <property type="match status" value="1"/>
</dbReference>
<dbReference type="Gene3D" id="1.10.15.40">
    <property type="entry name" value="Electron transport complex subunit B, putative Fe-S cluster"/>
    <property type="match status" value="1"/>
</dbReference>
<evidence type="ECO:0000256" key="11">
    <source>
        <dbReference type="ARBA" id="ARBA00023136"/>
    </source>
</evidence>
<dbReference type="InterPro" id="IPR017896">
    <property type="entry name" value="4Fe4S_Fe-S-bd"/>
</dbReference>
<dbReference type="GO" id="GO:0051539">
    <property type="term" value="F:4 iron, 4 sulfur cluster binding"/>
    <property type="evidence" value="ECO:0007669"/>
    <property type="project" value="UniProtKB-KW"/>
</dbReference>
<dbReference type="SUPFAM" id="SSF54862">
    <property type="entry name" value="4Fe-4S ferredoxins"/>
    <property type="match status" value="1"/>
</dbReference>
<evidence type="ECO:0000256" key="7">
    <source>
        <dbReference type="ARBA" id="ARBA00022967"/>
    </source>
</evidence>
<reference evidence="16" key="1">
    <citation type="submission" date="2018-07" db="EMBL/GenBank/DDBJ databases">
        <authorList>
            <person name="Kim H."/>
        </authorList>
    </citation>
    <scope>NUCLEOTIDE SEQUENCE [LARGE SCALE GENOMIC DNA]</scope>
    <source>
        <strain evidence="16">F02</strain>
    </source>
</reference>
<name>A0A345DDN7_9BURK</name>
<keyword evidence="9" id="KW-0408">Iron</keyword>
<keyword evidence="16" id="KW-1185">Reference proteome</keyword>
<dbReference type="InterPro" id="IPR007202">
    <property type="entry name" value="4Fe-4S_dom"/>
</dbReference>
<evidence type="ECO:0000256" key="12">
    <source>
        <dbReference type="SAM" id="MobiDB-lite"/>
    </source>
</evidence>